<dbReference type="Proteomes" id="UP000053732">
    <property type="component" value="Unassembled WGS sequence"/>
</dbReference>
<feature type="transmembrane region" description="Helical" evidence="1">
    <location>
        <begin position="117"/>
        <end position="144"/>
    </location>
</feature>
<sequence length="160" mass="18039">MVPVQALEVSTLAFVDHNWGQFRAQSGTAYPEATRKDIIEEFAHYLSDSTVVAKITQTMWKNIDWTYIFYGLSQIAAILLATSPRWYLYQSIGSNLLWMLPWAIVVTVISLPKSLAWTYYAIIFGGALVFDFVDVSLTAALWVYRLTRGKVGTGSEIQSD</sequence>
<proteinExistence type="predicted"/>
<gene>
    <name evidence="2" type="ORF">PCAMFM013_S004g000205</name>
</gene>
<keyword evidence="1" id="KW-0472">Membrane</keyword>
<reference evidence="2 3" key="1">
    <citation type="journal article" date="2014" name="Nat. Commun.">
        <title>Multiple recent horizontal transfers of a large genomic region in cheese making fungi.</title>
        <authorList>
            <person name="Cheeseman K."/>
            <person name="Ropars J."/>
            <person name="Renault P."/>
            <person name="Dupont J."/>
            <person name="Gouzy J."/>
            <person name="Branca A."/>
            <person name="Abraham A.L."/>
            <person name="Ceppi M."/>
            <person name="Conseiller E."/>
            <person name="Debuchy R."/>
            <person name="Malagnac F."/>
            <person name="Goarin A."/>
            <person name="Silar P."/>
            <person name="Lacoste S."/>
            <person name="Sallet E."/>
            <person name="Bensimon A."/>
            <person name="Giraud T."/>
            <person name="Brygoo Y."/>
        </authorList>
    </citation>
    <scope>NUCLEOTIDE SEQUENCE [LARGE SCALE GENOMIC DNA]</scope>
    <source>
        <strain evidence="3">FM 013</strain>
    </source>
</reference>
<keyword evidence="3" id="KW-1185">Reference proteome</keyword>
<protein>
    <submittedName>
        <fullName evidence="2">Str. FM013</fullName>
    </submittedName>
</protein>
<evidence type="ECO:0000313" key="2">
    <source>
        <dbReference type="EMBL" id="CRL20265.1"/>
    </source>
</evidence>
<dbReference type="EMBL" id="HG793137">
    <property type="protein sequence ID" value="CRL20265.1"/>
    <property type="molecule type" value="Genomic_DNA"/>
</dbReference>
<organism evidence="2 3">
    <name type="scientific">Penicillium camemberti (strain FM 013)</name>
    <dbReference type="NCBI Taxonomy" id="1429867"/>
    <lineage>
        <taxon>Eukaryota</taxon>
        <taxon>Fungi</taxon>
        <taxon>Dikarya</taxon>
        <taxon>Ascomycota</taxon>
        <taxon>Pezizomycotina</taxon>
        <taxon>Eurotiomycetes</taxon>
        <taxon>Eurotiomycetidae</taxon>
        <taxon>Eurotiales</taxon>
        <taxon>Aspergillaceae</taxon>
        <taxon>Penicillium</taxon>
    </lineage>
</organism>
<feature type="transmembrane region" description="Helical" evidence="1">
    <location>
        <begin position="67"/>
        <end position="88"/>
    </location>
</feature>
<dbReference type="STRING" id="1429867.A0A0G4P1R7"/>
<keyword evidence="1" id="KW-1133">Transmembrane helix</keyword>
<name>A0A0G4P1R7_PENC3</name>
<keyword evidence="1" id="KW-0812">Transmembrane</keyword>
<accession>A0A0G4P1R7</accession>
<feature type="transmembrane region" description="Helical" evidence="1">
    <location>
        <begin position="95"/>
        <end position="111"/>
    </location>
</feature>
<evidence type="ECO:0000313" key="3">
    <source>
        <dbReference type="Proteomes" id="UP000053732"/>
    </source>
</evidence>
<evidence type="ECO:0000256" key="1">
    <source>
        <dbReference type="SAM" id="Phobius"/>
    </source>
</evidence>
<dbReference type="AlphaFoldDB" id="A0A0G4P1R7"/>